<evidence type="ECO:0000256" key="1">
    <source>
        <dbReference type="SAM" id="MobiDB-lite"/>
    </source>
</evidence>
<dbReference type="Proteomes" id="UP000310158">
    <property type="component" value="Unassembled WGS sequence"/>
</dbReference>
<sequence length="1103" mass="125843">MIPTSDPAFERLKQFFLAGMQTETGPTTHASNLPADPPRSLVFTSTPPTNSLVLPTPPPTITSSPFITPKTPTRSRFVASQTINVRCRRIPFSPTRTPLNQKGTPQKQKKTRRSPRTIEEKLSAVLNLLKDDVRWTLGEFLYYVFRVEAEDGKVHRSRRHAGMVSRFLQGKTDHTVSDILDAWLRTPDGRPRSDEEKARMFSLKTSYLDIDLARPAITSFAAQVVQDQMVRERRNAVQPSSGLHVSRSKRALAAGKGWDDISIDMLNSVRQILKTHQPLTWRLLVNLATPKQRGKVIPMRAVRDHRPAEQVVTNVLSALNFAHNKFANKLAMAQGMLYFATGAQETIYRISSRIGMSVSYTTTYRTLRSLGHESSAKLLEWGADPGRGYILRLDNVQTFLKRRMPGIGRTDQVMMGTAAIVVEAEDYNAVLMDLDDKRRRIEENRRSQLTVDSLHDMIDIQHIHSMLGLQWLLTLVEYVPELAKYKSEVIKLFRTDSRKLTVLSTRRSHVQPLATNDKNEALIVELKDALLDFFQQMHQTQDAFQRRLIFTGGDGLTYEKMVLLKLLHQFHNTEFERFDFMEPFLEQFHTNWTDLSRIFETHWGEERNKDPSTLGHSAGKIGFKTPSDLKKVDYYSARHLAYLVLAARMIDCWRCNLFQIPTLETLKAAACTLHFTYTSFSAYHRSMAPHDPVDPHSVPLGTSWTQPIWMTEVEGAISEANNGKKRKYTRVAKGGDRESDDATPADASSTDKKKKVQNFMDLPFFGDRPLAQSGHFMMDTALSREVTMATDTGAIGRVWEVFKLWIFTFSGSSHSKYPGYLLEMVANLELESHPDLRDWFMQNWLVNLKGEAGHWMEGDKMVEHNNNELQKLLSRKDVEWGGPFMREVVSPNIFRLSESKTAFVQAIGLQQKSTQHPPLHTQPEFVTLTEIYKKEELHLFHPGRDYGRKGRDVADYERGADRLREGKLARWVHNTTSMRNLARDARGKESEVAEQVLIAHAERLAREAEDAELREQELGEIPSEVTDFGVYSHSDTDSGSECELPLTISKQIIADEDITETGDIEDERGEDSAGEWEGPEAEEYWQESEPEPQSELEFDDEMN</sequence>
<evidence type="ECO:0000259" key="2">
    <source>
        <dbReference type="Pfam" id="PF20231"/>
    </source>
</evidence>
<reference evidence="3 4" key="1">
    <citation type="submission" date="2019-02" db="EMBL/GenBank/DDBJ databases">
        <title>Genome sequencing of the rare red list fungi Bondarzewia mesenterica.</title>
        <authorList>
            <person name="Buettner E."/>
            <person name="Kellner H."/>
        </authorList>
    </citation>
    <scope>NUCLEOTIDE SEQUENCE [LARGE SCALE GENOMIC DNA]</scope>
    <source>
        <strain evidence="3 4">DSM 108281</strain>
    </source>
</reference>
<feature type="region of interest" description="Disordered" evidence="1">
    <location>
        <begin position="728"/>
        <end position="753"/>
    </location>
</feature>
<feature type="region of interest" description="Disordered" evidence="1">
    <location>
        <begin position="50"/>
        <end position="69"/>
    </location>
</feature>
<evidence type="ECO:0000313" key="3">
    <source>
        <dbReference type="EMBL" id="THH05249.1"/>
    </source>
</evidence>
<feature type="compositionally biased region" description="Acidic residues" evidence="1">
    <location>
        <begin position="1054"/>
        <end position="1103"/>
    </location>
</feature>
<evidence type="ECO:0000313" key="4">
    <source>
        <dbReference type="Proteomes" id="UP000310158"/>
    </source>
</evidence>
<feature type="region of interest" description="Disordered" evidence="1">
    <location>
        <begin position="1052"/>
        <end position="1103"/>
    </location>
</feature>
<proteinExistence type="predicted"/>
<protein>
    <recommendedName>
        <fullName evidence="2">DUF6589 domain-containing protein</fullName>
    </recommendedName>
</protein>
<feature type="domain" description="DUF6589" evidence="2">
    <location>
        <begin position="444"/>
        <end position="916"/>
    </location>
</feature>
<dbReference type="EMBL" id="SGPL01001035">
    <property type="protein sequence ID" value="THH05249.1"/>
    <property type="molecule type" value="Genomic_DNA"/>
</dbReference>
<keyword evidence="4" id="KW-1185">Reference proteome</keyword>
<gene>
    <name evidence="3" type="ORF">EW146_g9952</name>
</gene>
<dbReference type="AlphaFoldDB" id="A0A4S4L1R1"/>
<feature type="region of interest" description="Disordered" evidence="1">
    <location>
        <begin position="92"/>
        <end position="116"/>
    </location>
</feature>
<name>A0A4S4L1R1_9AGAM</name>
<dbReference type="InterPro" id="IPR046496">
    <property type="entry name" value="DUF6589"/>
</dbReference>
<feature type="compositionally biased region" description="Polar residues" evidence="1">
    <location>
        <begin position="94"/>
        <end position="106"/>
    </location>
</feature>
<organism evidence="3 4">
    <name type="scientific">Bondarzewia mesenterica</name>
    <dbReference type="NCBI Taxonomy" id="1095465"/>
    <lineage>
        <taxon>Eukaryota</taxon>
        <taxon>Fungi</taxon>
        <taxon>Dikarya</taxon>
        <taxon>Basidiomycota</taxon>
        <taxon>Agaricomycotina</taxon>
        <taxon>Agaricomycetes</taxon>
        <taxon>Russulales</taxon>
        <taxon>Bondarzewiaceae</taxon>
        <taxon>Bondarzewia</taxon>
    </lineage>
</organism>
<accession>A0A4S4L1R1</accession>
<dbReference type="Pfam" id="PF20231">
    <property type="entry name" value="DUF6589"/>
    <property type="match status" value="1"/>
</dbReference>
<dbReference type="OrthoDB" id="3256296at2759"/>
<comment type="caution">
    <text evidence="3">The sequence shown here is derived from an EMBL/GenBank/DDBJ whole genome shotgun (WGS) entry which is preliminary data.</text>
</comment>